<dbReference type="OrthoDB" id="2746456at2759"/>
<comment type="caution">
    <text evidence="2">The sequence shown here is derived from an EMBL/GenBank/DDBJ whole genome shotgun (WGS) entry which is preliminary data.</text>
</comment>
<protein>
    <recommendedName>
        <fullName evidence="4">BTB domain-containing protein</fullName>
    </recommendedName>
</protein>
<gene>
    <name evidence="2" type="ORF">MSAN_02274900</name>
</gene>
<evidence type="ECO:0000256" key="1">
    <source>
        <dbReference type="SAM" id="MobiDB-lite"/>
    </source>
</evidence>
<dbReference type="AlphaFoldDB" id="A0A8H7CH57"/>
<evidence type="ECO:0000313" key="3">
    <source>
        <dbReference type="Proteomes" id="UP000623467"/>
    </source>
</evidence>
<dbReference type="EMBL" id="JACAZH010000035">
    <property type="protein sequence ID" value="KAF7337225.1"/>
    <property type="molecule type" value="Genomic_DNA"/>
</dbReference>
<keyword evidence="3" id="KW-1185">Reference proteome</keyword>
<feature type="region of interest" description="Disordered" evidence="1">
    <location>
        <begin position="76"/>
        <end position="114"/>
    </location>
</feature>
<proteinExistence type="predicted"/>
<organism evidence="2 3">
    <name type="scientific">Mycena sanguinolenta</name>
    <dbReference type="NCBI Taxonomy" id="230812"/>
    <lineage>
        <taxon>Eukaryota</taxon>
        <taxon>Fungi</taxon>
        <taxon>Dikarya</taxon>
        <taxon>Basidiomycota</taxon>
        <taxon>Agaricomycotina</taxon>
        <taxon>Agaricomycetes</taxon>
        <taxon>Agaricomycetidae</taxon>
        <taxon>Agaricales</taxon>
        <taxon>Marasmiineae</taxon>
        <taxon>Mycenaceae</taxon>
        <taxon>Mycena</taxon>
    </lineage>
</organism>
<accession>A0A8H7CH57</accession>
<feature type="region of interest" description="Disordered" evidence="1">
    <location>
        <begin position="1"/>
        <end position="64"/>
    </location>
</feature>
<reference evidence="2" key="1">
    <citation type="submission" date="2020-05" db="EMBL/GenBank/DDBJ databases">
        <title>Mycena genomes resolve the evolution of fungal bioluminescence.</title>
        <authorList>
            <person name="Tsai I.J."/>
        </authorList>
    </citation>
    <scope>NUCLEOTIDE SEQUENCE</scope>
    <source>
        <strain evidence="2">160909Yilan</strain>
    </source>
</reference>
<name>A0A8H7CH57_9AGAR</name>
<evidence type="ECO:0000313" key="2">
    <source>
        <dbReference type="EMBL" id="KAF7337225.1"/>
    </source>
</evidence>
<dbReference type="Proteomes" id="UP000623467">
    <property type="component" value="Unassembled WGS sequence"/>
</dbReference>
<evidence type="ECO:0008006" key="4">
    <source>
        <dbReference type="Google" id="ProtNLM"/>
    </source>
</evidence>
<feature type="compositionally biased region" description="Basic residues" evidence="1">
    <location>
        <begin position="8"/>
        <end position="18"/>
    </location>
</feature>
<sequence length="424" mass="48396">MKTSSPRSKSRICSRRRVPTIPLKKEAKIGSSCARRSRPSNPKVSYRARSNAKEPSPLSPAHSVVDLCDDSLPLQSRSRSVDQSISTPSKRKHTPLSSDTASPPVKRSKKSDVTAAAHKHEVHWALDGNIIIQIRDVKYKLQKSHLVKHSSWFSDLFGRKSRMGSMSSTTRTTVFRCTSCRSQISRRRISRVSWMRLTQLYKFLLAHSILVLTSLIKNLRSRPPSFHRVASILRVATLLDFADFRDWAVVLMEEKWSPVLAKLSTETIPHATETILLARSFDVRTILKRALYELIRLPGYGQADRDGGVSNQDYRALVKAREHLTTAWWQTMMPYSPDFILCRAAQTRCTTMDPLQSAQAYKKLVQEPGVVDDYLHDPLCGLQVLIEADWAGEGYCGACVKRRREMWANKREKLWENLDIWFDC</sequence>
<feature type="compositionally biased region" description="Polar residues" evidence="1">
    <location>
        <begin position="76"/>
        <end position="88"/>
    </location>
</feature>